<comment type="caution">
    <text evidence="1">The sequence shown here is derived from an EMBL/GenBank/DDBJ whole genome shotgun (WGS) entry which is preliminary data.</text>
</comment>
<keyword evidence="2" id="KW-1185">Reference proteome</keyword>
<proteinExistence type="predicted"/>
<name>A0A9N9JC16_9GLOM</name>
<organism evidence="1 2">
    <name type="scientific">Ambispora leptoticha</name>
    <dbReference type="NCBI Taxonomy" id="144679"/>
    <lineage>
        <taxon>Eukaryota</taxon>
        <taxon>Fungi</taxon>
        <taxon>Fungi incertae sedis</taxon>
        <taxon>Mucoromycota</taxon>
        <taxon>Glomeromycotina</taxon>
        <taxon>Glomeromycetes</taxon>
        <taxon>Archaeosporales</taxon>
        <taxon>Ambisporaceae</taxon>
        <taxon>Ambispora</taxon>
    </lineage>
</organism>
<dbReference type="Proteomes" id="UP000789508">
    <property type="component" value="Unassembled WGS sequence"/>
</dbReference>
<dbReference type="AlphaFoldDB" id="A0A9N9JC16"/>
<feature type="non-terminal residue" evidence="1">
    <location>
        <position position="1"/>
    </location>
</feature>
<evidence type="ECO:0000313" key="2">
    <source>
        <dbReference type="Proteomes" id="UP000789508"/>
    </source>
</evidence>
<sequence>MLRQFISHMSSLCLSDIFVSKRPSSSVDAFFDVIEKEKQVLSAKREVENRTDIACQNSILGALQILETAREERTETIANLLKR</sequence>
<evidence type="ECO:0000313" key="1">
    <source>
        <dbReference type="EMBL" id="CAG8772615.1"/>
    </source>
</evidence>
<dbReference type="EMBL" id="CAJVPS010053452">
    <property type="protein sequence ID" value="CAG8772615.1"/>
    <property type="molecule type" value="Genomic_DNA"/>
</dbReference>
<gene>
    <name evidence="1" type="ORF">ALEPTO_LOCUS14232</name>
</gene>
<protein>
    <submittedName>
        <fullName evidence="1">6270_t:CDS:1</fullName>
    </submittedName>
</protein>
<accession>A0A9N9JC16</accession>
<reference evidence="1" key="1">
    <citation type="submission" date="2021-06" db="EMBL/GenBank/DDBJ databases">
        <authorList>
            <person name="Kallberg Y."/>
            <person name="Tangrot J."/>
            <person name="Rosling A."/>
        </authorList>
    </citation>
    <scope>NUCLEOTIDE SEQUENCE</scope>
    <source>
        <strain evidence="1">FL130A</strain>
    </source>
</reference>